<gene>
    <name evidence="7" type="ORF">BSAL_78120</name>
</gene>
<dbReference type="VEuPathDB" id="TriTrypDB:BSAL_78120"/>
<dbReference type="EMBL" id="CYKH01000766">
    <property type="protein sequence ID" value="CUG35383.1"/>
    <property type="molecule type" value="Genomic_DNA"/>
</dbReference>
<evidence type="ECO:0000313" key="8">
    <source>
        <dbReference type="Proteomes" id="UP000051952"/>
    </source>
</evidence>
<dbReference type="PANTHER" id="PTHR13510:SF44">
    <property type="entry name" value="RABENOSYN-5"/>
    <property type="match status" value="1"/>
</dbReference>
<dbReference type="GO" id="GO:0008270">
    <property type="term" value="F:zinc ion binding"/>
    <property type="evidence" value="ECO:0007669"/>
    <property type="project" value="UniProtKB-KW"/>
</dbReference>
<dbReference type="PANTHER" id="PTHR13510">
    <property type="entry name" value="FYVE-FINGER-CONTAINING RAB5 EFFECTOR PROTEIN RABENOSYN-5-RELATED"/>
    <property type="match status" value="1"/>
</dbReference>
<evidence type="ECO:0000256" key="2">
    <source>
        <dbReference type="ARBA" id="ARBA00022771"/>
    </source>
</evidence>
<dbReference type="Proteomes" id="UP000051952">
    <property type="component" value="Unassembled WGS sequence"/>
</dbReference>
<name>A0A0S4IZR4_BODSA</name>
<dbReference type="InterPro" id="IPR013083">
    <property type="entry name" value="Znf_RING/FYVE/PHD"/>
</dbReference>
<organism evidence="7 8">
    <name type="scientific">Bodo saltans</name>
    <name type="common">Flagellated protozoan</name>
    <dbReference type="NCBI Taxonomy" id="75058"/>
    <lineage>
        <taxon>Eukaryota</taxon>
        <taxon>Discoba</taxon>
        <taxon>Euglenozoa</taxon>
        <taxon>Kinetoplastea</taxon>
        <taxon>Metakinetoplastina</taxon>
        <taxon>Eubodonida</taxon>
        <taxon>Bodonidae</taxon>
        <taxon>Bodo</taxon>
    </lineage>
</organism>
<dbReference type="PROSITE" id="PS50178">
    <property type="entry name" value="ZF_FYVE"/>
    <property type="match status" value="1"/>
</dbReference>
<dbReference type="Gene3D" id="3.30.40.10">
    <property type="entry name" value="Zinc/RING finger domain, C3HC4 (zinc finger)"/>
    <property type="match status" value="1"/>
</dbReference>
<feature type="region of interest" description="Disordered" evidence="5">
    <location>
        <begin position="199"/>
        <end position="255"/>
    </location>
</feature>
<protein>
    <recommendedName>
        <fullName evidence="6">FYVE-type domain-containing protein</fullName>
    </recommendedName>
</protein>
<dbReference type="SMART" id="SM00064">
    <property type="entry name" value="FYVE"/>
    <property type="match status" value="1"/>
</dbReference>
<evidence type="ECO:0000256" key="1">
    <source>
        <dbReference type="ARBA" id="ARBA00022723"/>
    </source>
</evidence>
<evidence type="ECO:0000256" key="5">
    <source>
        <dbReference type="SAM" id="MobiDB-lite"/>
    </source>
</evidence>
<keyword evidence="8" id="KW-1185">Reference proteome</keyword>
<accession>A0A0S4IZR4</accession>
<keyword evidence="2 4" id="KW-0863">Zinc-finger</keyword>
<evidence type="ECO:0000256" key="3">
    <source>
        <dbReference type="ARBA" id="ARBA00022833"/>
    </source>
</evidence>
<dbReference type="InterPro" id="IPR011011">
    <property type="entry name" value="Znf_FYVE_PHD"/>
</dbReference>
<evidence type="ECO:0000259" key="6">
    <source>
        <dbReference type="PROSITE" id="PS50178"/>
    </source>
</evidence>
<feature type="domain" description="FYVE-type" evidence="6">
    <location>
        <begin position="24"/>
        <end position="109"/>
    </location>
</feature>
<keyword evidence="3" id="KW-0862">Zinc</keyword>
<evidence type="ECO:0000313" key="7">
    <source>
        <dbReference type="EMBL" id="CUG35383.1"/>
    </source>
</evidence>
<keyword evidence="1" id="KW-0479">Metal-binding</keyword>
<dbReference type="SUPFAM" id="SSF57903">
    <property type="entry name" value="FYVE/PHD zinc finger"/>
    <property type="match status" value="1"/>
</dbReference>
<dbReference type="Pfam" id="PF01363">
    <property type="entry name" value="FYVE"/>
    <property type="match status" value="1"/>
</dbReference>
<sequence length="357" mass="39138">MGNSNSSPDSPKAALERGCGWVLDSDRAACFHCEKTFSFFSTRRHHCRLCGEVFCDDSQCWGTKVMLPPSLFVEADPLSPSNRVSAHDSGLPFLMTQQTVCRVCADVLIGPMRKIALTLQESAISRALSANRAQWADPSYRSNIVDEFVTHVTVVSVGHKDDDLKRMFDVNRTYRLHLDSWRPFNKQTRLFFCAVDPIGPDDDPNSPDAPTPRSRSGSTVSNSGTGGGGTGGAAAAGGSPRSAMQRTRRKSRTDLVIDVPVKAEENTMTLPNRWTLGGTAIFNCEVVRTPVEGIRLETFSDVIVLSPDLTAAPQFTLPPHELYQVIKQAVDHSRVRGKVRLSSVKPSGSKFQKRSKS</sequence>
<reference evidence="8" key="1">
    <citation type="submission" date="2015-09" db="EMBL/GenBank/DDBJ databases">
        <authorList>
            <consortium name="Pathogen Informatics"/>
        </authorList>
    </citation>
    <scope>NUCLEOTIDE SEQUENCE [LARGE SCALE GENOMIC DNA]</scope>
    <source>
        <strain evidence="8">Lake Konstanz</strain>
    </source>
</reference>
<evidence type="ECO:0000256" key="4">
    <source>
        <dbReference type="PROSITE-ProRule" id="PRU00091"/>
    </source>
</evidence>
<dbReference type="InterPro" id="IPR052727">
    <property type="entry name" value="Rab4/Rab5_effector"/>
</dbReference>
<proteinExistence type="predicted"/>
<feature type="compositionally biased region" description="Low complexity" evidence="5">
    <location>
        <begin position="213"/>
        <end position="223"/>
    </location>
</feature>
<feature type="compositionally biased region" description="Gly residues" evidence="5">
    <location>
        <begin position="224"/>
        <end position="235"/>
    </location>
</feature>
<dbReference type="OrthoDB" id="660555at2759"/>
<dbReference type="AlphaFoldDB" id="A0A0S4IZR4"/>
<dbReference type="InterPro" id="IPR017455">
    <property type="entry name" value="Znf_FYVE-rel"/>
</dbReference>
<dbReference type="InterPro" id="IPR000306">
    <property type="entry name" value="Znf_FYVE"/>
</dbReference>